<dbReference type="InterPro" id="IPR013154">
    <property type="entry name" value="ADH-like_N"/>
</dbReference>
<organism evidence="7 8">
    <name type="scientific">Paramuricea clavata</name>
    <name type="common">Red gorgonian</name>
    <name type="synonym">Violescent sea-whip</name>
    <dbReference type="NCBI Taxonomy" id="317549"/>
    <lineage>
        <taxon>Eukaryota</taxon>
        <taxon>Metazoa</taxon>
        <taxon>Cnidaria</taxon>
        <taxon>Anthozoa</taxon>
        <taxon>Octocorallia</taxon>
        <taxon>Malacalcyonacea</taxon>
        <taxon>Plexauridae</taxon>
        <taxon>Paramuricea</taxon>
    </lineage>
</organism>
<dbReference type="SUPFAM" id="SSF51735">
    <property type="entry name" value="NAD(P)-binding Rossmann-fold domains"/>
    <property type="match status" value="1"/>
</dbReference>
<keyword evidence="1 4" id="KW-0479">Metal-binding</keyword>
<feature type="domain" description="Alcohol dehydrogenase-like N-terminal" evidence="6">
    <location>
        <begin position="25"/>
        <end position="135"/>
    </location>
</feature>
<keyword evidence="8" id="KW-1185">Reference proteome</keyword>
<evidence type="ECO:0000313" key="8">
    <source>
        <dbReference type="Proteomes" id="UP001152795"/>
    </source>
</evidence>
<evidence type="ECO:0000313" key="7">
    <source>
        <dbReference type="EMBL" id="CAB3984972.1"/>
    </source>
</evidence>
<evidence type="ECO:0000256" key="3">
    <source>
        <dbReference type="ARBA" id="ARBA00023002"/>
    </source>
</evidence>
<dbReference type="InterPro" id="IPR050129">
    <property type="entry name" value="Zn_alcohol_dh"/>
</dbReference>
<feature type="domain" description="Alcohol dehydrogenase-like C-terminal" evidence="5">
    <location>
        <begin position="176"/>
        <end position="307"/>
    </location>
</feature>
<keyword evidence="2 4" id="KW-0862">Zinc</keyword>
<comment type="cofactor">
    <cofactor evidence="4">
        <name>Zn(2+)</name>
        <dbReference type="ChEBI" id="CHEBI:29105"/>
    </cofactor>
</comment>
<dbReference type="Gene3D" id="3.40.50.720">
    <property type="entry name" value="NAD(P)-binding Rossmann-like Domain"/>
    <property type="match status" value="1"/>
</dbReference>
<dbReference type="Proteomes" id="UP001152795">
    <property type="component" value="Unassembled WGS sequence"/>
</dbReference>
<evidence type="ECO:0000256" key="2">
    <source>
        <dbReference type="ARBA" id="ARBA00022833"/>
    </source>
</evidence>
<dbReference type="GO" id="GO:0016491">
    <property type="term" value="F:oxidoreductase activity"/>
    <property type="evidence" value="ECO:0007669"/>
    <property type="project" value="UniProtKB-KW"/>
</dbReference>
<dbReference type="SUPFAM" id="SSF50129">
    <property type="entry name" value="GroES-like"/>
    <property type="match status" value="1"/>
</dbReference>
<dbReference type="InterPro" id="IPR002328">
    <property type="entry name" value="ADH_Zn_CS"/>
</dbReference>
<dbReference type="PANTHER" id="PTHR43401:SF2">
    <property type="entry name" value="L-THREONINE 3-DEHYDROGENASE"/>
    <property type="match status" value="1"/>
</dbReference>
<dbReference type="Pfam" id="PF08240">
    <property type="entry name" value="ADH_N"/>
    <property type="match status" value="1"/>
</dbReference>
<comment type="caution">
    <text evidence="7">The sequence shown here is derived from an EMBL/GenBank/DDBJ whole genome shotgun (WGS) entry which is preliminary data.</text>
</comment>
<evidence type="ECO:0000259" key="5">
    <source>
        <dbReference type="Pfam" id="PF00107"/>
    </source>
</evidence>
<name>A0A7D9DH13_PARCT</name>
<protein>
    <submittedName>
        <fullName evidence="7">D-arabinitol dehydrogenase 1-like</fullName>
    </submittedName>
</protein>
<evidence type="ECO:0000256" key="4">
    <source>
        <dbReference type="RuleBase" id="RU361277"/>
    </source>
</evidence>
<dbReference type="InterPro" id="IPR036291">
    <property type="entry name" value="NAD(P)-bd_dom_sf"/>
</dbReference>
<dbReference type="PANTHER" id="PTHR43401">
    <property type="entry name" value="L-THREONINE 3-DEHYDROGENASE"/>
    <property type="match status" value="1"/>
</dbReference>
<dbReference type="EMBL" id="CACRXK020000809">
    <property type="protein sequence ID" value="CAB3984972.1"/>
    <property type="molecule type" value="Genomic_DNA"/>
</dbReference>
<gene>
    <name evidence="7" type="ORF">PACLA_8A053633</name>
</gene>
<accession>A0A7D9DH13</accession>
<dbReference type="Pfam" id="PF00107">
    <property type="entry name" value="ADH_zinc_N"/>
    <property type="match status" value="1"/>
</dbReference>
<dbReference type="AlphaFoldDB" id="A0A7D9DH13"/>
<sequence length="348" mass="38109">MNTALQVWDGELSVITTPPPRVSVPTDVVIKVAYSGVCGTDLHVLAKEFPCAKSVVLGHEFSGVVTEIGSEVKHCSVGERVVVNPNSSCGKCHYCFKAQPHFCPVGGLNSTIGLWRNGGWAHFCRVPASQVHPIPTQITLEAAVFVEPISCILHGWDQLGSLPTDADILICGTGIIGLLFASIAHFKGYRRVILTEISEQRRALASGMKLGYNIVHPESLEILYKRGITNNDVTWGFDTIIDCTGSPEAIQQAFNWLRHGATFCVFGCCSKTSEIKINPFDIVFKELKMVGSLINPFTFPRAIQLVQDMAKDYLGYKKLGVEMFKLEDYAQALSTLKSGKISKAVFEI</sequence>
<reference evidence="7" key="1">
    <citation type="submission" date="2020-04" db="EMBL/GenBank/DDBJ databases">
        <authorList>
            <person name="Alioto T."/>
            <person name="Alioto T."/>
            <person name="Gomez Garrido J."/>
        </authorList>
    </citation>
    <scope>NUCLEOTIDE SEQUENCE</scope>
    <source>
        <strain evidence="7">A484AB</strain>
    </source>
</reference>
<keyword evidence="3" id="KW-0560">Oxidoreductase</keyword>
<dbReference type="GO" id="GO:0008270">
    <property type="term" value="F:zinc ion binding"/>
    <property type="evidence" value="ECO:0007669"/>
    <property type="project" value="InterPro"/>
</dbReference>
<proteinExistence type="inferred from homology"/>
<dbReference type="Gene3D" id="3.90.180.10">
    <property type="entry name" value="Medium-chain alcohol dehydrogenases, catalytic domain"/>
    <property type="match status" value="1"/>
</dbReference>
<evidence type="ECO:0000256" key="1">
    <source>
        <dbReference type="ARBA" id="ARBA00022723"/>
    </source>
</evidence>
<dbReference type="PROSITE" id="PS00059">
    <property type="entry name" value="ADH_ZINC"/>
    <property type="match status" value="1"/>
</dbReference>
<comment type="similarity">
    <text evidence="4">Belongs to the zinc-containing alcohol dehydrogenase family.</text>
</comment>
<dbReference type="InterPro" id="IPR013149">
    <property type="entry name" value="ADH-like_C"/>
</dbReference>
<dbReference type="InterPro" id="IPR011032">
    <property type="entry name" value="GroES-like_sf"/>
</dbReference>
<dbReference type="OrthoDB" id="3941538at2759"/>
<evidence type="ECO:0000259" key="6">
    <source>
        <dbReference type="Pfam" id="PF08240"/>
    </source>
</evidence>